<dbReference type="EMBL" id="CP054051">
    <property type="protein sequence ID" value="QKJ26106.1"/>
    <property type="molecule type" value="Genomic_DNA"/>
</dbReference>
<proteinExistence type="predicted"/>
<sequence length="315" mass="36563">MKLIDGKIFDAVRAEVMIDYLKNLDVQIIETDPRSVKVIKTDNDILKLEVTSNQKAFYSIRKAFLFKLLKWFNISHHNIKHFNIDTIIAICNDNLRAISDNQYNSYVKIKIENGEAVTILSSKFTTISDLEIINLAQKYNIDSISRDDFSMRIYTTIKENSEPIVGDMFGYAFNITNSETGFSQVTAENFILRYICTNGATTRISTDNHSFNHYKMNKNYVLNTIIDSLDKSESISKTFDEKVKNAQKIKAELFFPNIKYQVNNIIGSSSGFKFFYNFEEKRKSKYDLFNYITHSAKRFNLLEKYQLEQLAGNLM</sequence>
<evidence type="ECO:0000313" key="1">
    <source>
        <dbReference type="EMBL" id="QKJ26106.1"/>
    </source>
</evidence>
<protein>
    <recommendedName>
        <fullName evidence="3">DUF932 domain-containing protein</fullName>
    </recommendedName>
</protein>
<organism evidence="1 2">
    <name type="scientific">Aliarcobacter cibarius</name>
    <dbReference type="NCBI Taxonomy" id="255507"/>
    <lineage>
        <taxon>Bacteria</taxon>
        <taxon>Pseudomonadati</taxon>
        <taxon>Campylobacterota</taxon>
        <taxon>Epsilonproteobacteria</taxon>
        <taxon>Campylobacterales</taxon>
        <taxon>Arcobacteraceae</taxon>
        <taxon>Aliarcobacter</taxon>
    </lineage>
</organism>
<dbReference type="AlphaFoldDB" id="A0A7L5JLT0"/>
<name>A0A7L5JLT0_9BACT</name>
<dbReference type="RefSeq" id="WP_176325298.1">
    <property type="nucleotide sequence ID" value="NZ_CP054051.1"/>
</dbReference>
<dbReference type="Proteomes" id="UP000509513">
    <property type="component" value="Chromosome"/>
</dbReference>
<evidence type="ECO:0008006" key="3">
    <source>
        <dbReference type="Google" id="ProtNLM"/>
    </source>
</evidence>
<reference evidence="1 2" key="1">
    <citation type="submission" date="2020-05" db="EMBL/GenBank/DDBJ databases">
        <title>Complete genome sequencing of Campylobacter and Arcobacter type strains.</title>
        <authorList>
            <person name="Miller W.G."/>
            <person name="Yee E."/>
        </authorList>
    </citation>
    <scope>NUCLEOTIDE SEQUENCE [LARGE SCALE GENOMIC DNA]</scope>
    <source>
        <strain evidence="1 2">LMG 21996</strain>
    </source>
</reference>
<gene>
    <name evidence="1" type="ORF">ACBT_0120</name>
</gene>
<evidence type="ECO:0000313" key="2">
    <source>
        <dbReference type="Proteomes" id="UP000509513"/>
    </source>
</evidence>
<dbReference type="KEGG" id="acib:ACBT_0120"/>
<accession>A0A7L5JLT0</accession>